<evidence type="ECO:0000256" key="2">
    <source>
        <dbReference type="ARBA" id="ARBA00023054"/>
    </source>
</evidence>
<feature type="region of interest" description="Disordered" evidence="4">
    <location>
        <begin position="2995"/>
        <end position="3020"/>
    </location>
</feature>
<feature type="compositionally biased region" description="Basic and acidic residues" evidence="4">
    <location>
        <begin position="484"/>
        <end position="493"/>
    </location>
</feature>
<feature type="compositionally biased region" description="Basic and acidic residues" evidence="4">
    <location>
        <begin position="2058"/>
        <end position="2088"/>
    </location>
</feature>
<feature type="domain" description="Calponin-homology (CH)" evidence="5">
    <location>
        <begin position="3032"/>
        <end position="3138"/>
    </location>
</feature>
<feature type="compositionally biased region" description="Basic and acidic residues" evidence="4">
    <location>
        <begin position="902"/>
        <end position="917"/>
    </location>
</feature>
<feature type="compositionally biased region" description="Polar residues" evidence="4">
    <location>
        <begin position="2159"/>
        <end position="2168"/>
    </location>
</feature>
<feature type="compositionally biased region" description="Low complexity" evidence="4">
    <location>
        <begin position="2194"/>
        <end position="2204"/>
    </location>
</feature>
<feature type="region of interest" description="Disordered" evidence="4">
    <location>
        <begin position="280"/>
        <end position="382"/>
    </location>
</feature>
<reference evidence="6" key="1">
    <citation type="submission" date="2022-01" db="EMBL/GenBank/DDBJ databases">
        <authorList>
            <person name="King R."/>
        </authorList>
    </citation>
    <scope>NUCLEOTIDE SEQUENCE</scope>
</reference>
<feature type="compositionally biased region" description="Basic and acidic residues" evidence="4">
    <location>
        <begin position="1063"/>
        <end position="1073"/>
    </location>
</feature>
<dbReference type="PROSITE" id="PS50021">
    <property type="entry name" value="CH"/>
    <property type="match status" value="1"/>
</dbReference>
<feature type="compositionally biased region" description="Basic and acidic residues" evidence="4">
    <location>
        <begin position="642"/>
        <end position="652"/>
    </location>
</feature>
<feature type="region of interest" description="Disordered" evidence="4">
    <location>
        <begin position="578"/>
        <end position="695"/>
    </location>
</feature>
<feature type="compositionally biased region" description="Polar residues" evidence="4">
    <location>
        <begin position="1901"/>
        <end position="1913"/>
    </location>
</feature>
<feature type="compositionally biased region" description="Polar residues" evidence="4">
    <location>
        <begin position="298"/>
        <end position="329"/>
    </location>
</feature>
<feature type="compositionally biased region" description="Polar residues" evidence="4">
    <location>
        <begin position="1852"/>
        <end position="1864"/>
    </location>
</feature>
<keyword evidence="2" id="KW-0175">Coiled coil</keyword>
<feature type="compositionally biased region" description="Basic and acidic residues" evidence="4">
    <location>
        <begin position="1126"/>
        <end position="1148"/>
    </location>
</feature>
<feature type="compositionally biased region" description="Basic and acidic residues" evidence="4">
    <location>
        <begin position="1364"/>
        <end position="1374"/>
    </location>
</feature>
<dbReference type="EMBL" id="OU892285">
    <property type="protein sequence ID" value="CAG9773679.1"/>
    <property type="molecule type" value="Genomic_DNA"/>
</dbReference>
<feature type="region of interest" description="Disordered" evidence="4">
    <location>
        <begin position="2830"/>
        <end position="2867"/>
    </location>
</feature>
<feature type="compositionally biased region" description="Basic and acidic residues" evidence="4">
    <location>
        <begin position="760"/>
        <end position="806"/>
    </location>
</feature>
<feature type="compositionally biased region" description="Basic and acidic residues" evidence="4">
    <location>
        <begin position="1956"/>
        <end position="1974"/>
    </location>
</feature>
<feature type="compositionally biased region" description="Polar residues" evidence="4">
    <location>
        <begin position="280"/>
        <end position="290"/>
    </location>
</feature>
<organism evidence="6 7">
    <name type="scientific">Ceutorhynchus assimilis</name>
    <name type="common">cabbage seed weevil</name>
    <dbReference type="NCBI Taxonomy" id="467358"/>
    <lineage>
        <taxon>Eukaryota</taxon>
        <taxon>Metazoa</taxon>
        <taxon>Ecdysozoa</taxon>
        <taxon>Arthropoda</taxon>
        <taxon>Hexapoda</taxon>
        <taxon>Insecta</taxon>
        <taxon>Pterygota</taxon>
        <taxon>Neoptera</taxon>
        <taxon>Endopterygota</taxon>
        <taxon>Coleoptera</taxon>
        <taxon>Polyphaga</taxon>
        <taxon>Cucujiformia</taxon>
        <taxon>Curculionidae</taxon>
        <taxon>Ceutorhynchinae</taxon>
        <taxon>Ceutorhynchus</taxon>
    </lineage>
</organism>
<feature type="compositionally biased region" description="Low complexity" evidence="4">
    <location>
        <begin position="2540"/>
        <end position="2554"/>
    </location>
</feature>
<feature type="compositionally biased region" description="Basic and acidic residues" evidence="4">
    <location>
        <begin position="934"/>
        <end position="949"/>
    </location>
</feature>
<feature type="compositionally biased region" description="Basic and acidic residues" evidence="4">
    <location>
        <begin position="522"/>
        <end position="539"/>
    </location>
</feature>
<evidence type="ECO:0000259" key="5">
    <source>
        <dbReference type="PROSITE" id="PS50021"/>
    </source>
</evidence>
<feature type="region of interest" description="Disordered" evidence="4">
    <location>
        <begin position="1802"/>
        <end position="1827"/>
    </location>
</feature>
<feature type="compositionally biased region" description="Polar residues" evidence="4">
    <location>
        <begin position="2758"/>
        <end position="2777"/>
    </location>
</feature>
<feature type="compositionally biased region" description="Basic and acidic residues" evidence="4">
    <location>
        <begin position="998"/>
        <end position="1013"/>
    </location>
</feature>
<dbReference type="Proteomes" id="UP001152799">
    <property type="component" value="Chromosome 9"/>
</dbReference>
<keyword evidence="7" id="KW-1185">Reference proteome</keyword>
<feature type="compositionally biased region" description="Basic and acidic residues" evidence="4">
    <location>
        <begin position="2101"/>
        <end position="2111"/>
    </location>
</feature>
<feature type="compositionally biased region" description="Low complexity" evidence="4">
    <location>
        <begin position="1512"/>
        <end position="1522"/>
    </location>
</feature>
<accession>A0A9N9MZ73</accession>
<dbReference type="InterPro" id="IPR022189">
    <property type="entry name" value="SMTN"/>
</dbReference>
<feature type="compositionally biased region" description="Basic and acidic residues" evidence="4">
    <location>
        <begin position="2365"/>
        <end position="2383"/>
    </location>
</feature>
<feature type="compositionally biased region" description="Basic and acidic residues" evidence="4">
    <location>
        <begin position="597"/>
        <end position="618"/>
    </location>
</feature>
<feature type="compositionally biased region" description="Low complexity" evidence="4">
    <location>
        <begin position="352"/>
        <end position="363"/>
    </location>
</feature>
<feature type="compositionally biased region" description="Basic and acidic residues" evidence="4">
    <location>
        <begin position="1194"/>
        <end position="1205"/>
    </location>
</feature>
<feature type="compositionally biased region" description="Basic and acidic residues" evidence="4">
    <location>
        <begin position="1241"/>
        <end position="1252"/>
    </location>
</feature>
<feature type="compositionally biased region" description="Polar residues" evidence="4">
    <location>
        <begin position="1047"/>
        <end position="1062"/>
    </location>
</feature>
<dbReference type="OrthoDB" id="6381429at2759"/>
<feature type="compositionally biased region" description="Basic and acidic residues" evidence="4">
    <location>
        <begin position="2012"/>
        <end position="2024"/>
    </location>
</feature>
<feature type="compositionally biased region" description="Basic and acidic residues" evidence="4">
    <location>
        <begin position="1626"/>
        <end position="1636"/>
    </location>
</feature>
<feature type="region of interest" description="Disordered" evidence="4">
    <location>
        <begin position="1482"/>
        <end position="1522"/>
    </location>
</feature>
<dbReference type="InterPro" id="IPR036872">
    <property type="entry name" value="CH_dom_sf"/>
</dbReference>
<feature type="compositionally biased region" description="Polar residues" evidence="4">
    <location>
        <begin position="2384"/>
        <end position="2401"/>
    </location>
</feature>
<feature type="compositionally biased region" description="Basic and acidic residues" evidence="4">
    <location>
        <begin position="1030"/>
        <end position="1041"/>
    </location>
</feature>
<feature type="compositionally biased region" description="Basic and acidic residues" evidence="4">
    <location>
        <begin position="1094"/>
        <end position="1109"/>
    </location>
</feature>
<feature type="compositionally biased region" description="Polar residues" evidence="4">
    <location>
        <begin position="630"/>
        <end position="641"/>
    </location>
</feature>
<feature type="compositionally biased region" description="Basic and acidic residues" evidence="4">
    <location>
        <begin position="2403"/>
        <end position="2427"/>
    </location>
</feature>
<feature type="compositionally biased region" description="Basic and acidic residues" evidence="4">
    <location>
        <begin position="1158"/>
        <end position="1171"/>
    </location>
</feature>
<feature type="compositionally biased region" description="Polar residues" evidence="4">
    <location>
        <begin position="846"/>
        <end position="861"/>
    </location>
</feature>
<feature type="compositionally biased region" description="Polar residues" evidence="4">
    <location>
        <begin position="2647"/>
        <end position="2657"/>
    </location>
</feature>
<feature type="compositionally biased region" description="Low complexity" evidence="4">
    <location>
        <begin position="682"/>
        <end position="693"/>
    </location>
</feature>
<feature type="compositionally biased region" description="Low complexity" evidence="4">
    <location>
        <begin position="2682"/>
        <end position="2691"/>
    </location>
</feature>
<evidence type="ECO:0000256" key="3">
    <source>
        <dbReference type="ARBA" id="ARBA00061655"/>
    </source>
</evidence>
<dbReference type="Pfam" id="PF12510">
    <property type="entry name" value="Smoothelin"/>
    <property type="match status" value="2"/>
</dbReference>
<feature type="compositionally biased region" description="Basic and acidic residues" evidence="4">
    <location>
        <begin position="122"/>
        <end position="131"/>
    </location>
</feature>
<feature type="compositionally biased region" description="Polar residues" evidence="4">
    <location>
        <begin position="2349"/>
        <end position="2364"/>
    </location>
</feature>
<feature type="region of interest" description="Disordered" evidence="4">
    <location>
        <begin position="2733"/>
        <end position="2777"/>
    </location>
</feature>
<feature type="region of interest" description="Disordered" evidence="4">
    <location>
        <begin position="91"/>
        <end position="147"/>
    </location>
</feature>
<gene>
    <name evidence="6" type="ORF">CEUTPL_LOCUS14064</name>
</gene>
<dbReference type="SMART" id="SM00033">
    <property type="entry name" value="CH"/>
    <property type="match status" value="1"/>
</dbReference>
<dbReference type="Pfam" id="PF00307">
    <property type="entry name" value="CH"/>
    <property type="match status" value="1"/>
</dbReference>
<feature type="compositionally biased region" description="Low complexity" evidence="4">
    <location>
        <begin position="197"/>
        <end position="212"/>
    </location>
</feature>
<name>A0A9N9MZ73_9CUCU</name>
<feature type="region of interest" description="Disordered" evidence="4">
    <location>
        <begin position="1621"/>
        <end position="1677"/>
    </location>
</feature>
<dbReference type="FunFam" id="1.10.418.10:FF:000009">
    <property type="entry name" value="smoothelin isoform X2"/>
    <property type="match status" value="1"/>
</dbReference>
<feature type="compositionally biased region" description="Basic and acidic residues" evidence="4">
    <location>
        <begin position="966"/>
        <end position="981"/>
    </location>
</feature>
<evidence type="ECO:0000313" key="7">
    <source>
        <dbReference type="Proteomes" id="UP001152799"/>
    </source>
</evidence>
<feature type="compositionally biased region" description="Basic and acidic residues" evidence="4">
    <location>
        <begin position="91"/>
        <end position="105"/>
    </location>
</feature>
<feature type="compositionally biased region" description="Low complexity" evidence="4">
    <location>
        <begin position="2428"/>
        <end position="2441"/>
    </location>
</feature>
<feature type="region of interest" description="Disordered" evidence="4">
    <location>
        <begin position="454"/>
        <end position="553"/>
    </location>
</feature>
<feature type="compositionally biased region" description="Polar residues" evidence="4">
    <location>
        <begin position="2665"/>
        <end position="2674"/>
    </location>
</feature>
<feature type="compositionally biased region" description="Low complexity" evidence="4">
    <location>
        <begin position="2284"/>
        <end position="2306"/>
    </location>
</feature>
<proteinExistence type="inferred from homology"/>
<feature type="compositionally biased region" description="Polar residues" evidence="4">
    <location>
        <begin position="824"/>
        <end position="834"/>
    </location>
</feature>
<comment type="similarity">
    <text evidence="3">Belongs to the smoothelin family.</text>
</comment>
<evidence type="ECO:0000313" key="6">
    <source>
        <dbReference type="EMBL" id="CAG9773679.1"/>
    </source>
</evidence>
<feature type="compositionally biased region" description="Low complexity" evidence="4">
    <location>
        <begin position="1940"/>
        <end position="1952"/>
    </location>
</feature>
<evidence type="ECO:0000256" key="4">
    <source>
        <dbReference type="SAM" id="MobiDB-lite"/>
    </source>
</evidence>
<sequence>MSANISDVARIQDEDILRKMWQDTDDFGRKKEIRSHMYKLREARLKDFYNSADVNNTEIHRSTTTSTASKTNMSTTHADLLADQSYVTLKSKEVRDSESPTRDSYNKSIVKHQDQGWNINTSHEKSLDGKTHTSKHTATTSGTQKIDGGKLDYAAKLEEKSSVFQDGDDKNFIRGVGTSSSSAVRQEASGGDEHSNFRSSSSKTSSSSTYASESRHASEDIKALPATINQNNAKSISEKTYTTNIPHELKSHPNYIEGKTKVTQETQTLADGTVVTTTKYETKQGNSTETATHKKYSNIASSHTEQRTSSSKTHQESSRNIYNDSTMNRNDQRAIEYIVEPDVQDTRRFSNQQTTKTTQSEQTNRQSQQTTKTTQNEQVNRQNQRIVHEENVDYIPSEQNVTTKTTTTRNVVSRTPQEQTDISKHHRVTQDRAEYVEIPVDQFVKTTKTTVTDQVPSNTTYHTTSTHLINQKNDTKNDQFISTERQHEVETREAYQQQPKSSQEPVRRQPNEAPKSPQEPHVQPDRRQPIRPGKSELDQKPAPTDGQYDTTYRNDYTSKKISVEVSATHDAFARSLRSITPERITRGSPRTNSNASLRRDASPEKMRFPSRTSPERYGRSRSPKKAADKFSSTETITYSRQSPERYSSDIKTTHYSTDTFTRKSKNDSIDSSTLTRKKTTKPRSPSPTGTTTSDFEYIRSTKDVITDLDDVTVTRKDTTRPSSLDITTRKIKKVTERSPTSPLTDLRRSPTKDSPTPTNERPKLVRTDTYEERVKEILGLNKDTKETRRSSLEKSSIKRSSFRETSTRTSSSDDVTRRLSRSSPVKTPENQYPNRRSPVKEKSPEKQSQSRKSPTKSSPSVSELPAQIRRSPEKQPLEPYPERRSPTKTGPTISEFPAQTRKSPEKKPLEPYPERRSPTKSGPTISEFPAQNRKSPEKEPLEPYPERRSPTKTGPTISEFPAQTRKSPEREPLEPYPERRSPTKTGPTISEFPAQIRKSPEKEPLEPYPERRSPTKTGPTISEFPAQTRKSPEKEKLEPYPEKSSPTKTGPTISEFPSQIRTSPEREPLEPYPEKTSPTKTAPSISEFPSQIRKSPEKVVLEPYPERKSPTKSGPTICEFPSQVRKTPEREPLEPYPEKTSPSKDKPSLSEFPSQIRKSPEPLEQYPEKKSPGKNIPKSAEIKPSGISQPKKSPIHDEKLPKKEAPTIAEFPSQTRKSPEKKTPRKYAAGIAAVPSQIKPSSKDKKPRKDSESSTSETEDVEETITQKTVETVETRIPVEEPVLEKKIFSQLCKADEVRKIDHKKTTQELIESEILENEITKQQTTKIIKKDKPTQNGFLPKRPITKKLPEVTKTDSPTSKVPLKREPSKEKSPMKKTPSKKLIEVTAKLSPRIPTPKKQPQTIYKVEKTKFIGATEYQDEYSKISKLKKEPVKKPVKPTTKTTLYNIEQTSGTKEDKSIHIRTNRVDDTVTKKKVTKTIMLNGDAPKPKGKIPSPINKAPATKAPEVKPKQSTTTVTQSRYSTTVKKTVNEVKPKSKLIEPKKHTVTTRVTVAPTKKTITKKEYVSSDDEESVVESVEGSLIDLTNKDTDNRQTTKRVITTKTVLITNEPGPDREVIVNLQRSKSSREPTPDRLCPRPLTSDEEEDETPARYPDQISEPDEGSLKRKPKKLSDMPIFETETDFNENATRITEMSSRITKVDKVEESDESLLSINKKINKFLNTADQLTREPLKPKPGKVERPSLVVSEDLKEDECLLSVSDKVSKFISTAEQLTTDRSRSPKPKSFDVNVNIQQKVSDFNTSVEETQKPKTVAPKVSRPDLEDVEDDLKEDECLLSVSDKVSKFISTAEKLTTSTSTKPTVSLSKMEIHPTKDVTSEFIHTEKRQEISSRKSPERISFASPETTTPTKQRSPSPDYKTPDRKPSNEYASILKTGKVETDYYTSTSPESTPKSSRKVQDDSKSTTRLRSTESIKRAKALFENIGKDHDTPWQKDILSRPSVFDAKKSTKTTSRTDVEEQQEVIRRKSSTQKVDTVQFIKSQSPERPSSPGYTRFRPQSPEKEPESPKKAEYTRYKPEKESQSTKKPLERPTSPDYATVRPKSPEKEPKRTTSPEYTRSRPKSPEIKVRSREPTPEGELPHYMKPLDRSLRPNSPHRDSINQAKPQQHEPQPADQVDTRQTKFGVTLRRTDSGRTTKTTETSTSTTERRKSSITLEKRITEEEIEEIFEIEVLEELLEKVVGYELRRKIRTQIRLVKRLISEGTLESYIAKRRSAPREAISRRGSSPAKTVKPTSSTTSTTEYQTTYVRKDGPKRSPSPSKTVKSSSSTTSASEYQSTYVRKTSPEPRRSTSPAKTVTSVSTSTEYMRKPSPEPKPNEPRRDSSPAKTGKTTSSEYQTSYVRKTSPERRTIDNKLYQHTDIVDSKKTVEQSSSEYQSSYKSTKVTKNASPVRDRSSPQKSPERRVSKTVDLIPEGKVTTVKTTETIPGGTKTTTTKTTEKSFTTLKKTAPITKKPIEDSQPEWVRQRNLRNAKDSAAPVNKKVSSTTSTTTTKKSSILRTSPAKEVKGTDIITSSYGVGPTDENGTPLFGLKALRAQNKNEKIKVQGTVIRSEYYSENDQEPVGQVSVTKYSNDPRDLDQDGPVSSDGKVTSVTTTQKFGYKDTPSLRSLTNNKKQICDSSEKTSSTTTKTTKVNRRGSVKEMSKKFIDNAVETLKSERQTTYPKAGLILRSSSFKSTNGEGEPDSRELSPADDREAESSTVTVRTMKTTSSSSGETFLTNKSKISGVQDVITRMKNEEYGAEGDSEEDVAARGLLNKFLGAQVILSGMESHAASSNTKTTTSSSSPEGTVRRTTKITTTVTEGGKPTTTTRVFLRPVTEKELETVWDEQSLQVLLEQSTDYEERRIIRLKLRQVMAEQEACTALVDEATRGEEAKTPTTPPISGHLEEAVETTKEVKSEGDVTTTKVTTTKVTQQQQQVRSVPKPISPFAKFRQLDKQNSVNQPTPPSTPGTPRGSGPLFKFTDPALTQSASTIKDRLLHWCRMKTKEYENIQLDNFSSSWADGLAFCALIHHFLPEAFDYSILTPKDRKHNFELAFRIADEKADIFPLLDVEDMLETRRPDWKCVFTYVQSIYRRFKDED</sequence>
<dbReference type="InterPro" id="IPR001715">
    <property type="entry name" value="CH_dom"/>
</dbReference>
<feature type="compositionally biased region" description="Polar residues" evidence="4">
    <location>
        <begin position="2029"/>
        <end position="2045"/>
    </location>
</feature>
<feature type="compositionally biased region" description="Low complexity" evidence="4">
    <location>
        <begin position="2314"/>
        <end position="2332"/>
    </location>
</feature>
<dbReference type="CDD" id="cd21200">
    <property type="entry name" value="CH_SMTN-like"/>
    <property type="match status" value="1"/>
</dbReference>
<feature type="compositionally biased region" description="Basic and acidic residues" evidence="4">
    <location>
        <begin position="2743"/>
        <end position="2757"/>
    </location>
</feature>
<dbReference type="Gene3D" id="1.10.418.10">
    <property type="entry name" value="Calponin-like domain"/>
    <property type="match status" value="1"/>
</dbReference>
<feature type="compositionally biased region" description="Polar residues" evidence="4">
    <location>
        <begin position="454"/>
        <end position="483"/>
    </location>
</feature>
<feature type="region of interest" description="Disordered" evidence="4">
    <location>
        <begin position="2271"/>
        <end position="2473"/>
    </location>
</feature>
<feature type="compositionally biased region" description="Basic and acidic residues" evidence="4">
    <location>
        <begin position="2450"/>
        <end position="2466"/>
    </location>
</feature>
<dbReference type="SUPFAM" id="SSF47576">
    <property type="entry name" value="Calponin-homology domain, CH-domain"/>
    <property type="match status" value="1"/>
</dbReference>
<feature type="compositionally biased region" description="Basic and acidic residues" evidence="4">
    <location>
        <begin position="2121"/>
        <end position="2158"/>
    </location>
</feature>
<keyword evidence="1" id="KW-0597">Phosphoprotein</keyword>
<feature type="compositionally biased region" description="Low complexity" evidence="4">
    <location>
        <begin position="2834"/>
        <end position="2848"/>
    </location>
</feature>
<feature type="compositionally biased region" description="Polar residues" evidence="4">
    <location>
        <begin position="494"/>
        <end position="504"/>
    </location>
</feature>
<feature type="region of interest" description="Disordered" evidence="4">
    <location>
        <begin position="714"/>
        <end position="1269"/>
    </location>
</feature>
<feature type="compositionally biased region" description="Basic and acidic residues" evidence="4">
    <location>
        <begin position="1867"/>
        <end position="1895"/>
    </location>
</feature>
<feature type="compositionally biased region" description="Low complexity" evidence="4">
    <location>
        <begin position="2855"/>
        <end position="2867"/>
    </location>
</feature>
<feature type="region of interest" description="Disordered" evidence="4">
    <location>
        <begin position="2531"/>
        <end position="2561"/>
    </location>
</feature>
<feature type="region of interest" description="Disordered" evidence="4">
    <location>
        <begin position="1852"/>
        <end position="2212"/>
    </location>
</feature>
<feature type="region of interest" description="Disordered" evidence="4">
    <location>
        <begin position="1327"/>
        <end position="1402"/>
    </location>
</feature>
<feature type="compositionally biased region" description="Polar residues" evidence="4">
    <location>
        <begin position="1076"/>
        <end position="1093"/>
    </location>
</feature>
<feature type="compositionally biased region" description="Basic and acidic residues" evidence="4">
    <location>
        <begin position="870"/>
        <end position="885"/>
    </location>
</feature>
<feature type="compositionally biased region" description="Basic and acidic residues" evidence="4">
    <location>
        <begin position="213"/>
        <end position="222"/>
    </location>
</feature>
<evidence type="ECO:0000256" key="1">
    <source>
        <dbReference type="ARBA" id="ARBA00022553"/>
    </source>
</evidence>
<feature type="compositionally biased region" description="Polar residues" evidence="4">
    <location>
        <begin position="364"/>
        <end position="382"/>
    </location>
</feature>
<protein>
    <recommendedName>
        <fullName evidence="5">Calponin-homology (CH) domain-containing protein</fullName>
    </recommendedName>
</protein>
<feature type="region of interest" description="Disordered" evidence="4">
    <location>
        <begin position="167"/>
        <end position="230"/>
    </location>
</feature>
<feature type="region of interest" description="Disordered" evidence="4">
    <location>
        <begin position="2615"/>
        <end position="2697"/>
    </location>
</feature>